<dbReference type="InterPro" id="IPR042080">
    <property type="entry name" value="RNA_2'-PTrans_N"/>
</dbReference>
<dbReference type="GO" id="GO:0006388">
    <property type="term" value="P:tRNA splicing, via endonucleolytic cleavage and ligation"/>
    <property type="evidence" value="ECO:0007669"/>
    <property type="project" value="TreeGrafter"/>
</dbReference>
<dbReference type="Gene3D" id="1.10.10.970">
    <property type="entry name" value="RNA 2'-phosphotransferase, Tpt1/KptA family, N-terminal domain"/>
    <property type="match status" value="1"/>
</dbReference>
<proteinExistence type="inferred from homology"/>
<name>A0A086KWI6_TOXGO</name>
<dbReference type="EMBL" id="AHZU02000081">
    <property type="protein sequence ID" value="KFG48754.1"/>
    <property type="molecule type" value="Genomic_DNA"/>
</dbReference>
<dbReference type="Proteomes" id="UP000028837">
    <property type="component" value="Unassembled WGS sequence"/>
</dbReference>
<accession>A0A086KWI6</accession>
<feature type="region of interest" description="Disordered" evidence="7">
    <location>
        <begin position="153"/>
        <end position="209"/>
    </location>
</feature>
<dbReference type="OrthoDB" id="328777at2759"/>
<evidence type="ECO:0000256" key="7">
    <source>
        <dbReference type="SAM" id="MobiDB-lite"/>
    </source>
</evidence>
<comment type="catalytic activity">
    <reaction evidence="6">
        <text>2'-phospho-[ligated tRNA] + NAD(+) = mature tRNA + ADP-alpha-D-ribose 1'',2''-cyclic phosphate + nicotinamide</text>
        <dbReference type="Rhea" id="RHEA:23324"/>
        <dbReference type="Rhea" id="RHEA-COMP:11106"/>
        <dbReference type="Rhea" id="RHEA-COMP:11107"/>
        <dbReference type="ChEBI" id="CHEBI:17154"/>
        <dbReference type="ChEBI" id="CHEBI:57540"/>
        <dbReference type="ChEBI" id="CHEBI:76596"/>
        <dbReference type="ChEBI" id="CHEBI:82883"/>
        <dbReference type="ChEBI" id="CHEBI:85027"/>
        <dbReference type="EC" id="2.7.1.160"/>
    </reaction>
</comment>
<evidence type="ECO:0000256" key="1">
    <source>
        <dbReference type="ARBA" id="ARBA00003343"/>
    </source>
</evidence>
<evidence type="ECO:0000256" key="4">
    <source>
        <dbReference type="ARBA" id="ARBA00022679"/>
    </source>
</evidence>
<sequence>MNPKLQQEKDGAQSSMVVRSGAAGPKRVRCSGKVGDRVIRRNTVGGQRRNGSPSQKENDKLYAFSRRLTKLLRHQALQRGLAISPDGFVATRDILRLPENSRQDVITEEDIITVVQTDAKQRFSLCWRAPDEAGGNEHYEEVQFISARTAVSLPQKDAGDGSEGKCRGKHPHENKLESPDSIAKLDRITTDAGPSTRPSPRGKNCSRYPDSLCPPRNNGAVLCIRANQGHSMACIDSEKLLRQVRSVSDLPTCCLSTEVTGCDSEELVATVVHGTYWNRWKRIETEGLSRMSRNHIHFASGFSTETKGVISGMRATADVLIFLDVKKALDEGLRMFVSSNDVVLSPGNERGIIETRFFSKVVDRKTGMILFRGGDGRGSA</sequence>
<dbReference type="InterPro" id="IPR042081">
    <property type="entry name" value="RNA_2'-PTrans_C"/>
</dbReference>
<dbReference type="VEuPathDB" id="ToxoDB:TGDOM2_232640"/>
<comment type="function">
    <text evidence="1">Catalyzes the last step of tRNA splicing, the transfer of the splice junction 2'-phosphate from ligated tRNA to NAD to produce ADP-ribose 1''-2'' cyclic phosphate.</text>
</comment>
<comment type="caution">
    <text evidence="8">The sequence shown here is derived from an EMBL/GenBank/DDBJ whole genome shotgun (WGS) entry which is preliminary data.</text>
</comment>
<protein>
    <recommendedName>
        <fullName evidence="3">2'-phosphotransferase</fullName>
        <ecNumber evidence="3">2.7.1.160</ecNumber>
    </recommendedName>
</protein>
<evidence type="ECO:0000313" key="9">
    <source>
        <dbReference type="Proteomes" id="UP000028837"/>
    </source>
</evidence>
<dbReference type="InterPro" id="IPR002745">
    <property type="entry name" value="Ptrans_KptA/Tpt1"/>
</dbReference>
<comment type="similarity">
    <text evidence="2">Belongs to the KptA/TPT1 family.</text>
</comment>
<evidence type="ECO:0000256" key="6">
    <source>
        <dbReference type="ARBA" id="ARBA00047949"/>
    </source>
</evidence>
<keyword evidence="4 8" id="KW-0808">Transferase</keyword>
<dbReference type="AlphaFoldDB" id="A0A086KWI6"/>
<evidence type="ECO:0000256" key="5">
    <source>
        <dbReference type="ARBA" id="ARBA00023027"/>
    </source>
</evidence>
<evidence type="ECO:0000256" key="3">
    <source>
        <dbReference type="ARBA" id="ARBA00012007"/>
    </source>
</evidence>
<dbReference type="PANTHER" id="PTHR12684">
    <property type="entry name" value="PUTATIVE PHOSPHOTRANSFERASE"/>
    <property type="match status" value="1"/>
</dbReference>
<organism evidence="8 9">
    <name type="scientific">Toxoplasma gondii GAB2-2007-GAL-DOM2</name>
    <dbReference type="NCBI Taxonomy" id="1130820"/>
    <lineage>
        <taxon>Eukaryota</taxon>
        <taxon>Sar</taxon>
        <taxon>Alveolata</taxon>
        <taxon>Apicomplexa</taxon>
        <taxon>Conoidasida</taxon>
        <taxon>Coccidia</taxon>
        <taxon>Eucoccidiorida</taxon>
        <taxon>Eimeriorina</taxon>
        <taxon>Sarcocystidae</taxon>
        <taxon>Toxoplasma</taxon>
    </lineage>
</organism>
<dbReference type="EC" id="2.7.1.160" evidence="3"/>
<evidence type="ECO:0000313" key="8">
    <source>
        <dbReference type="EMBL" id="KFG48754.1"/>
    </source>
</evidence>
<dbReference type="Gene3D" id="3.20.170.30">
    <property type="match status" value="1"/>
</dbReference>
<reference evidence="8 9" key="1">
    <citation type="submission" date="2014-02" db="EMBL/GenBank/DDBJ databases">
        <authorList>
            <person name="Sibley D."/>
            <person name="Venepally P."/>
            <person name="Karamycheva S."/>
            <person name="Hadjithomas M."/>
            <person name="Khan A."/>
            <person name="Brunk B."/>
            <person name="Roos D."/>
            <person name="Caler E."/>
            <person name="Lorenzi H."/>
        </authorList>
    </citation>
    <scope>NUCLEOTIDE SEQUENCE [LARGE SCALE GENOMIC DNA]</scope>
    <source>
        <strain evidence="8 9">GAB2-2007-GAL-DOM2</strain>
    </source>
</reference>
<dbReference type="GO" id="GO:0000215">
    <property type="term" value="F:tRNA 2'-phosphotransferase activity"/>
    <property type="evidence" value="ECO:0007669"/>
    <property type="project" value="UniProtKB-EC"/>
</dbReference>
<dbReference type="SUPFAM" id="SSF56399">
    <property type="entry name" value="ADP-ribosylation"/>
    <property type="match status" value="2"/>
</dbReference>
<feature type="compositionally biased region" description="Basic and acidic residues" evidence="7">
    <location>
        <begin position="157"/>
        <end position="189"/>
    </location>
</feature>
<gene>
    <name evidence="8" type="ORF">TGDOM2_232640</name>
</gene>
<dbReference type="PANTHER" id="PTHR12684:SF2">
    <property type="entry name" value="TRNA 2'-PHOSPHOTRANSFERASE 1"/>
    <property type="match status" value="1"/>
</dbReference>
<feature type="compositionally biased region" description="Basic and acidic residues" evidence="7">
    <location>
        <begin position="1"/>
        <end position="11"/>
    </location>
</feature>
<evidence type="ECO:0000256" key="2">
    <source>
        <dbReference type="ARBA" id="ARBA00009836"/>
    </source>
</evidence>
<dbReference type="Pfam" id="PF01885">
    <property type="entry name" value="PTS_2-RNA"/>
    <property type="match status" value="1"/>
</dbReference>
<keyword evidence="5" id="KW-0520">NAD</keyword>
<feature type="region of interest" description="Disordered" evidence="7">
    <location>
        <begin position="1"/>
        <end position="58"/>
    </location>
</feature>